<dbReference type="PANTHER" id="PTHR13504">
    <property type="entry name" value="FIDO DOMAIN-CONTAINING PROTEIN DDB_G0283145"/>
    <property type="match status" value="1"/>
</dbReference>
<protein>
    <submittedName>
        <fullName evidence="2">Fic family protein</fullName>
    </submittedName>
</protein>
<reference evidence="2 3" key="1">
    <citation type="submission" date="2023-08" db="EMBL/GenBank/DDBJ databases">
        <title>Transcriptome Analysis of Halomonas alkalicola CICC 11012s to Identify the Genes Involved in Alkaline Tolerances.</title>
        <authorList>
            <person name="Zhai L."/>
        </authorList>
    </citation>
    <scope>NUCLEOTIDE SEQUENCE [LARGE SCALE GENOMIC DNA]</scope>
    <source>
        <strain evidence="2 3">CICC 11012s</strain>
    </source>
</reference>
<dbReference type="SUPFAM" id="SSF140931">
    <property type="entry name" value="Fic-like"/>
    <property type="match status" value="1"/>
</dbReference>
<dbReference type="EMBL" id="CP131913">
    <property type="protein sequence ID" value="WLI74887.1"/>
    <property type="molecule type" value="Genomic_DNA"/>
</dbReference>
<evidence type="ECO:0000259" key="1">
    <source>
        <dbReference type="PROSITE" id="PS51459"/>
    </source>
</evidence>
<dbReference type="InterPro" id="IPR036597">
    <property type="entry name" value="Fido-like_dom_sf"/>
</dbReference>
<proteinExistence type="predicted"/>
<dbReference type="Gene3D" id="1.10.3290.10">
    <property type="entry name" value="Fido-like domain"/>
    <property type="match status" value="1"/>
</dbReference>
<dbReference type="Pfam" id="PF02661">
    <property type="entry name" value="Fic"/>
    <property type="match status" value="1"/>
</dbReference>
<dbReference type="PROSITE" id="PS51459">
    <property type="entry name" value="FIDO"/>
    <property type="match status" value="1"/>
</dbReference>
<organism evidence="2 3">
    <name type="scientific">Halomonas alkalicola</name>
    <dbReference type="NCBI Taxonomy" id="1930622"/>
    <lineage>
        <taxon>Bacteria</taxon>
        <taxon>Pseudomonadati</taxon>
        <taxon>Pseudomonadota</taxon>
        <taxon>Gammaproteobacteria</taxon>
        <taxon>Oceanospirillales</taxon>
        <taxon>Halomonadaceae</taxon>
        <taxon>Halomonas</taxon>
    </lineage>
</organism>
<feature type="domain" description="Fido" evidence="1">
    <location>
        <begin position="94"/>
        <end position="231"/>
    </location>
</feature>
<gene>
    <name evidence="2" type="ORF">B6N23_08495</name>
</gene>
<dbReference type="Proteomes" id="UP001235344">
    <property type="component" value="Chromosome"/>
</dbReference>
<sequence>MSKRFAHLDWLKAQLDRHRPLPRQVVENLHDSLVLQWTYHSNAIEGNTLTLKETKVALEGITVGGKTLREHFEAINHREAILMVEDLVSQNEPLSEWLIKSLHQLVLKNIDDEHAGVYRQVNVMISGADHRPPEAHIVPQAMSDFVAWYRDEANQLHPVERAARVHGEFVKIPPFVDGNGRTSRLLMNLELMKAGFPAALIQVEQRLAYYEALDTAHCSGDYGPFIELLSDSVERSFQPYWWALGIEKEMEQPLQQSQQAQNKEVEDDS</sequence>
<evidence type="ECO:0000313" key="3">
    <source>
        <dbReference type="Proteomes" id="UP001235344"/>
    </source>
</evidence>
<dbReference type="RefSeq" id="WP_305503677.1">
    <property type="nucleotide sequence ID" value="NZ_CP131913.1"/>
</dbReference>
<name>A0ABY9H8R6_9GAMM</name>
<dbReference type="InterPro" id="IPR003812">
    <property type="entry name" value="Fido"/>
</dbReference>
<dbReference type="InterPro" id="IPR040198">
    <property type="entry name" value="Fido_containing"/>
</dbReference>
<dbReference type="PANTHER" id="PTHR13504:SF38">
    <property type="entry name" value="FIDO DOMAIN-CONTAINING PROTEIN"/>
    <property type="match status" value="1"/>
</dbReference>
<evidence type="ECO:0000313" key="2">
    <source>
        <dbReference type="EMBL" id="WLI74887.1"/>
    </source>
</evidence>
<keyword evidence="3" id="KW-1185">Reference proteome</keyword>
<accession>A0ABY9H8R6</accession>